<dbReference type="RefSeq" id="WP_139257038.1">
    <property type="nucleotide sequence ID" value="NZ_FRBY01000007.1"/>
</dbReference>
<reference evidence="2" key="1">
    <citation type="submission" date="2016-11" db="EMBL/GenBank/DDBJ databases">
        <authorList>
            <person name="Varghese N."/>
            <person name="Submissions S."/>
        </authorList>
    </citation>
    <scope>NUCLEOTIDE SEQUENCE [LARGE SCALE GENOMIC DNA]</scope>
    <source>
        <strain evidence="2">DSM 1811</strain>
    </source>
</reference>
<sequence length="214" mass="22832">MKQILIAIFSLATLTSCKTGQDTSTPPKPTAAQNRQMKSFALDSVVQTIQTQYIIALADLKAKGLVDKVEITNAELSLTVTRELSGSADLSVLIFGASGSITRSNATGLTFVLSKKEDPRGGSTNALADNKNTLADLIVLGAEKFIKLKSLLGNLEKDSFELHIVFSIEKKGGPKIALKFWGIDSEIGVEKSGAVEHEMVLTFKEIAPVVPAKG</sequence>
<evidence type="ECO:0008006" key="3">
    <source>
        <dbReference type="Google" id="ProtNLM"/>
    </source>
</evidence>
<dbReference type="AlphaFoldDB" id="A0A1M7MCV4"/>
<dbReference type="Proteomes" id="UP000184121">
    <property type="component" value="Unassembled WGS sequence"/>
</dbReference>
<protein>
    <recommendedName>
        <fullName evidence="3">Lipoprotein</fullName>
    </recommendedName>
</protein>
<proteinExistence type="predicted"/>
<accession>A0A1M7MCV4</accession>
<dbReference type="EMBL" id="FRBY01000007">
    <property type="protein sequence ID" value="SHM88652.1"/>
    <property type="molecule type" value="Genomic_DNA"/>
</dbReference>
<organism evidence="1 2">
    <name type="scientific">Flavobacterium saccharophilum</name>
    <dbReference type="NCBI Taxonomy" id="29534"/>
    <lineage>
        <taxon>Bacteria</taxon>
        <taxon>Pseudomonadati</taxon>
        <taxon>Bacteroidota</taxon>
        <taxon>Flavobacteriia</taxon>
        <taxon>Flavobacteriales</taxon>
        <taxon>Flavobacteriaceae</taxon>
        <taxon>Flavobacterium</taxon>
    </lineage>
</organism>
<keyword evidence="2" id="KW-1185">Reference proteome</keyword>
<evidence type="ECO:0000313" key="1">
    <source>
        <dbReference type="EMBL" id="SHM88652.1"/>
    </source>
</evidence>
<gene>
    <name evidence="1" type="ORF">SAMN05444366_4485</name>
</gene>
<name>A0A1M7MCV4_9FLAO</name>
<dbReference type="PROSITE" id="PS51257">
    <property type="entry name" value="PROKAR_LIPOPROTEIN"/>
    <property type="match status" value="1"/>
</dbReference>
<evidence type="ECO:0000313" key="2">
    <source>
        <dbReference type="Proteomes" id="UP000184121"/>
    </source>
</evidence>